<name>A0A2W2E9U2_9ACTN</name>
<sequence>MERGYLNTKITDITAAAGRATGSFYDHFAGKEELLQALMADLEQQADAEVAAWEHPRDHDLSDHDQLRRHLAVAWRAHREHLPVIVARLQSVMADNPASGRAWATLTAETDTFRDHLEWLREQGHPLPGDPTLVAAAMGAMLSMFGYAVLTAGPGAPHASDDEIIDTLTSLLLHGLAGPGAPAPTDPVT</sequence>
<dbReference type="Gene3D" id="1.10.10.60">
    <property type="entry name" value="Homeodomain-like"/>
    <property type="match status" value="1"/>
</dbReference>
<dbReference type="Proteomes" id="UP000249304">
    <property type="component" value="Unassembled WGS sequence"/>
</dbReference>
<dbReference type="SUPFAM" id="SSF46689">
    <property type="entry name" value="Homeodomain-like"/>
    <property type="match status" value="1"/>
</dbReference>
<accession>A0A2W2E9U2</accession>
<dbReference type="InterPro" id="IPR050109">
    <property type="entry name" value="HTH-type_TetR-like_transc_reg"/>
</dbReference>
<evidence type="ECO:0000259" key="5">
    <source>
        <dbReference type="PROSITE" id="PS50977"/>
    </source>
</evidence>
<evidence type="ECO:0000256" key="4">
    <source>
        <dbReference type="PROSITE-ProRule" id="PRU00335"/>
    </source>
</evidence>
<proteinExistence type="predicted"/>
<keyword evidence="7" id="KW-1185">Reference proteome</keyword>
<keyword evidence="1" id="KW-0805">Transcription regulation</keyword>
<evidence type="ECO:0000313" key="6">
    <source>
        <dbReference type="EMBL" id="PZG19313.1"/>
    </source>
</evidence>
<dbReference type="EMBL" id="POUD01000040">
    <property type="protein sequence ID" value="PZG19313.1"/>
    <property type="molecule type" value="Genomic_DNA"/>
</dbReference>
<keyword evidence="2 4" id="KW-0238">DNA-binding</keyword>
<gene>
    <name evidence="6" type="ORF">C1J01_12530</name>
</gene>
<organism evidence="6 7">
    <name type="scientific">Nonomuraea aridisoli</name>
    <dbReference type="NCBI Taxonomy" id="2070368"/>
    <lineage>
        <taxon>Bacteria</taxon>
        <taxon>Bacillati</taxon>
        <taxon>Actinomycetota</taxon>
        <taxon>Actinomycetes</taxon>
        <taxon>Streptosporangiales</taxon>
        <taxon>Streptosporangiaceae</taxon>
        <taxon>Nonomuraea</taxon>
    </lineage>
</organism>
<dbReference type="PROSITE" id="PS50977">
    <property type="entry name" value="HTH_TETR_2"/>
    <property type="match status" value="1"/>
</dbReference>
<dbReference type="Gene3D" id="1.10.357.10">
    <property type="entry name" value="Tetracycline Repressor, domain 2"/>
    <property type="match status" value="1"/>
</dbReference>
<keyword evidence="3" id="KW-0804">Transcription</keyword>
<protein>
    <submittedName>
        <fullName evidence="6">TetR family transcriptional regulator</fullName>
    </submittedName>
</protein>
<dbReference type="PANTHER" id="PTHR30055">
    <property type="entry name" value="HTH-TYPE TRANSCRIPTIONAL REGULATOR RUTR"/>
    <property type="match status" value="1"/>
</dbReference>
<dbReference type="InterPro" id="IPR036271">
    <property type="entry name" value="Tet_transcr_reg_TetR-rel_C_sf"/>
</dbReference>
<dbReference type="OrthoDB" id="3237195at2"/>
<comment type="caution">
    <text evidence="6">The sequence shown here is derived from an EMBL/GenBank/DDBJ whole genome shotgun (WGS) entry which is preliminary data.</text>
</comment>
<dbReference type="InterPro" id="IPR001647">
    <property type="entry name" value="HTH_TetR"/>
</dbReference>
<dbReference type="PANTHER" id="PTHR30055:SF234">
    <property type="entry name" value="HTH-TYPE TRANSCRIPTIONAL REGULATOR BETI"/>
    <property type="match status" value="1"/>
</dbReference>
<dbReference type="InterPro" id="IPR009057">
    <property type="entry name" value="Homeodomain-like_sf"/>
</dbReference>
<feature type="DNA-binding region" description="H-T-H motif" evidence="4">
    <location>
        <begin position="9"/>
        <end position="28"/>
    </location>
</feature>
<evidence type="ECO:0000256" key="2">
    <source>
        <dbReference type="ARBA" id="ARBA00023125"/>
    </source>
</evidence>
<evidence type="ECO:0000256" key="1">
    <source>
        <dbReference type="ARBA" id="ARBA00023015"/>
    </source>
</evidence>
<evidence type="ECO:0000256" key="3">
    <source>
        <dbReference type="ARBA" id="ARBA00023163"/>
    </source>
</evidence>
<dbReference type="SUPFAM" id="SSF48498">
    <property type="entry name" value="Tetracyclin repressor-like, C-terminal domain"/>
    <property type="match status" value="1"/>
</dbReference>
<reference evidence="6 7" key="1">
    <citation type="submission" date="2018-01" db="EMBL/GenBank/DDBJ databases">
        <title>Draft genome sequence of Nonomuraea sp. KC333.</title>
        <authorList>
            <person name="Sahin N."/>
            <person name="Saygin H."/>
            <person name="Ay H."/>
        </authorList>
    </citation>
    <scope>NUCLEOTIDE SEQUENCE [LARGE SCALE GENOMIC DNA]</scope>
    <source>
        <strain evidence="6 7">KC333</strain>
    </source>
</reference>
<dbReference type="GO" id="GO:0003700">
    <property type="term" value="F:DNA-binding transcription factor activity"/>
    <property type="evidence" value="ECO:0007669"/>
    <property type="project" value="TreeGrafter"/>
</dbReference>
<evidence type="ECO:0000313" key="7">
    <source>
        <dbReference type="Proteomes" id="UP000249304"/>
    </source>
</evidence>
<dbReference type="AlphaFoldDB" id="A0A2W2E9U2"/>
<dbReference type="Pfam" id="PF00440">
    <property type="entry name" value="TetR_N"/>
    <property type="match status" value="1"/>
</dbReference>
<feature type="domain" description="HTH tetR-type" evidence="5">
    <location>
        <begin position="1"/>
        <end position="46"/>
    </location>
</feature>
<dbReference type="GO" id="GO:0000976">
    <property type="term" value="F:transcription cis-regulatory region binding"/>
    <property type="evidence" value="ECO:0007669"/>
    <property type="project" value="TreeGrafter"/>
</dbReference>